<evidence type="ECO:0000313" key="2">
    <source>
        <dbReference type="EMBL" id="WOJ89088.1"/>
    </source>
</evidence>
<keyword evidence="1" id="KW-0472">Membrane</keyword>
<dbReference type="RefSeq" id="WP_407338532.1">
    <property type="nucleotide sequence ID" value="NZ_CP136862.1"/>
</dbReference>
<evidence type="ECO:0008006" key="4">
    <source>
        <dbReference type="Google" id="ProtNLM"/>
    </source>
</evidence>
<feature type="transmembrane region" description="Helical" evidence="1">
    <location>
        <begin position="112"/>
        <end position="133"/>
    </location>
</feature>
<organism evidence="2 3">
    <name type="scientific">Methylocapsa polymorpha</name>
    <dbReference type="NCBI Taxonomy" id="3080828"/>
    <lineage>
        <taxon>Bacteria</taxon>
        <taxon>Pseudomonadati</taxon>
        <taxon>Pseudomonadota</taxon>
        <taxon>Alphaproteobacteria</taxon>
        <taxon>Hyphomicrobiales</taxon>
        <taxon>Beijerinckiaceae</taxon>
        <taxon>Methylocapsa</taxon>
    </lineage>
</organism>
<accession>A0ABZ0HR07</accession>
<protein>
    <recommendedName>
        <fullName evidence="4">Transmembrane anti-sigma factor</fullName>
    </recommendedName>
</protein>
<gene>
    <name evidence="2" type="ORF">RZS28_14950</name>
</gene>
<dbReference type="EMBL" id="CP136862">
    <property type="protein sequence ID" value="WOJ89088.1"/>
    <property type="molecule type" value="Genomic_DNA"/>
</dbReference>
<keyword evidence="3" id="KW-1185">Reference proteome</keyword>
<sequence>MTGSLPPVSDEDLHGFVDGEVEPARRDAILRFLSASPADAARVESWRRQNETIRAAFARVEAEHVPSFLSFAPPESRSRFPCKLLSGQERFAAGGKAEGGGAANAPWRYRQACLLLLAFASGIIATIGATLLADRINAPDRALIARSDHLPAPVDSDSIFVGRTVAALQSFAPQASTATTKPAAAISDKAAVGQRQTALVLPNLSGAGLRLAGLRVLPSETDRMFCFFYTKPTDVSLALCVERAADAGASGFHQVGHFPSSTIDWRQMGARYALAGALADAELRTLAGQASAEIEAFDAR</sequence>
<keyword evidence="1" id="KW-0812">Transmembrane</keyword>
<evidence type="ECO:0000313" key="3">
    <source>
        <dbReference type="Proteomes" id="UP001626536"/>
    </source>
</evidence>
<proteinExistence type="predicted"/>
<name>A0ABZ0HR07_9HYPH</name>
<keyword evidence="1" id="KW-1133">Transmembrane helix</keyword>
<reference evidence="2 3" key="1">
    <citation type="submission" date="2023-10" db="EMBL/GenBank/DDBJ databases">
        <title>Novel methanotroph of the genus Methylocapsa from a subarctic wetland.</title>
        <authorList>
            <person name="Belova S.E."/>
            <person name="Oshkin I.Y."/>
            <person name="Miroshnikov K."/>
            <person name="Dedysh S.N."/>
        </authorList>
    </citation>
    <scope>NUCLEOTIDE SEQUENCE [LARGE SCALE GENOMIC DNA]</scope>
    <source>
        <strain evidence="2 3">RX1</strain>
    </source>
</reference>
<evidence type="ECO:0000256" key="1">
    <source>
        <dbReference type="SAM" id="Phobius"/>
    </source>
</evidence>
<dbReference type="Proteomes" id="UP001626536">
    <property type="component" value="Chromosome"/>
</dbReference>